<dbReference type="RefSeq" id="WP_041893984.1">
    <property type="nucleotide sequence ID" value="NZ_CP010086.2"/>
</dbReference>
<evidence type="ECO:0000259" key="5">
    <source>
        <dbReference type="SMART" id="SM00829"/>
    </source>
</evidence>
<dbReference type="SUPFAM" id="SSF51735">
    <property type="entry name" value="NAD(P)-binding Rossmann-fold domains"/>
    <property type="match status" value="1"/>
</dbReference>
<keyword evidence="1 4" id="KW-0479">Metal-binding</keyword>
<evidence type="ECO:0000256" key="3">
    <source>
        <dbReference type="ARBA" id="ARBA00023002"/>
    </source>
</evidence>
<dbReference type="InterPro" id="IPR011032">
    <property type="entry name" value="GroES-like_sf"/>
</dbReference>
<dbReference type="PANTHER" id="PTHR43401:SF2">
    <property type="entry name" value="L-THREONINE 3-DEHYDROGENASE"/>
    <property type="match status" value="1"/>
</dbReference>
<dbReference type="Pfam" id="PF08240">
    <property type="entry name" value="ADH_N"/>
    <property type="match status" value="1"/>
</dbReference>
<evidence type="ECO:0000313" key="7">
    <source>
        <dbReference type="Proteomes" id="UP000031866"/>
    </source>
</evidence>
<dbReference type="GO" id="GO:0016491">
    <property type="term" value="F:oxidoreductase activity"/>
    <property type="evidence" value="ECO:0007669"/>
    <property type="project" value="UniProtKB-KW"/>
</dbReference>
<dbReference type="GO" id="GO:0008270">
    <property type="term" value="F:zinc ion binding"/>
    <property type="evidence" value="ECO:0007669"/>
    <property type="project" value="InterPro"/>
</dbReference>
<reference evidence="7" key="1">
    <citation type="submission" date="2014-12" db="EMBL/GenBank/DDBJ databases">
        <title>Genome sequence of Clostridium beijerinckii strain 59B.</title>
        <authorList>
            <person name="Little G.T."/>
            <person name="Minton N.P."/>
        </authorList>
    </citation>
    <scope>NUCLEOTIDE SEQUENCE [LARGE SCALE GENOMIC DNA]</scope>
    <source>
        <strain evidence="7">59B</strain>
    </source>
</reference>
<dbReference type="PROSITE" id="PS00059">
    <property type="entry name" value="ADH_ZINC"/>
    <property type="match status" value="1"/>
</dbReference>
<dbReference type="SMART" id="SM00829">
    <property type="entry name" value="PKS_ER"/>
    <property type="match status" value="1"/>
</dbReference>
<name>A0A0B5QG90_CLOBE</name>
<dbReference type="SUPFAM" id="SSF50129">
    <property type="entry name" value="GroES-like"/>
    <property type="match status" value="1"/>
</dbReference>
<dbReference type="STRING" id="1520.LF65_00606"/>
<evidence type="ECO:0000313" key="6">
    <source>
        <dbReference type="EMBL" id="AJG97241.2"/>
    </source>
</evidence>
<feature type="domain" description="Enoyl reductase (ER)" evidence="5">
    <location>
        <begin position="15"/>
        <end position="353"/>
    </location>
</feature>
<evidence type="ECO:0000256" key="2">
    <source>
        <dbReference type="ARBA" id="ARBA00022833"/>
    </source>
</evidence>
<dbReference type="KEGG" id="cbei:LF65_00606"/>
<protein>
    <submittedName>
        <fullName evidence="6">Galactitol-1-phosphate 5-dehydrogenase</fullName>
    </submittedName>
</protein>
<dbReference type="InterPro" id="IPR013154">
    <property type="entry name" value="ADH-like_N"/>
</dbReference>
<dbReference type="InterPro" id="IPR002328">
    <property type="entry name" value="ADH_Zn_CS"/>
</dbReference>
<dbReference type="PANTHER" id="PTHR43401">
    <property type="entry name" value="L-THREONINE 3-DEHYDROGENASE"/>
    <property type="match status" value="1"/>
</dbReference>
<dbReference type="EMBL" id="CP010086">
    <property type="protein sequence ID" value="AJG97241.2"/>
    <property type="molecule type" value="Genomic_DNA"/>
</dbReference>
<dbReference type="InterPro" id="IPR020843">
    <property type="entry name" value="ER"/>
</dbReference>
<sequence>MFIVTNKMKASLLYGIGDVRYEIVDIPEISSNEVLVKVKNVGICGSDLPRSMVSGLSGGAKYPIILGHEFSGEISEVGSDVKNIQVGDRVAVAPLVPCGKCIYCKSGDYGLCTDYHIIGTRVNGALAEYVKVPADHILKLPDSLDFETAAGIEPATIAYHGLAKAGIKVGDSVVVLGCGPIGQFAIQWAKVFGASKIIAVDIFNEKLELAKKLGANYSVNSKESDVVAEIKKITGGGADAVIETAGSKFTQEQALLISKKKGNVVFVGISHTPLPLSESATESILRGELKIQGSWNSYTQPYPGNAWHATVDFMGKGEIVFKPMISHKIKLEEVGEYLKKMANREINFNKVVVEI</sequence>
<dbReference type="InterPro" id="IPR036291">
    <property type="entry name" value="NAD(P)-bd_dom_sf"/>
</dbReference>
<comment type="similarity">
    <text evidence="4">Belongs to the zinc-containing alcohol dehydrogenase family.</text>
</comment>
<keyword evidence="3" id="KW-0560">Oxidoreductase</keyword>
<dbReference type="InterPro" id="IPR013149">
    <property type="entry name" value="ADH-like_C"/>
</dbReference>
<proteinExistence type="inferred from homology"/>
<comment type="cofactor">
    <cofactor evidence="4">
        <name>Zn(2+)</name>
        <dbReference type="ChEBI" id="CHEBI:29105"/>
    </cofactor>
</comment>
<dbReference type="Pfam" id="PF00107">
    <property type="entry name" value="ADH_zinc_N"/>
    <property type="match status" value="1"/>
</dbReference>
<gene>
    <name evidence="6" type="ORF">LF65_00606</name>
</gene>
<dbReference type="Gene3D" id="3.90.180.10">
    <property type="entry name" value="Medium-chain alcohol dehydrogenases, catalytic domain"/>
    <property type="match status" value="1"/>
</dbReference>
<evidence type="ECO:0000256" key="1">
    <source>
        <dbReference type="ARBA" id="ARBA00022723"/>
    </source>
</evidence>
<dbReference type="InterPro" id="IPR050129">
    <property type="entry name" value="Zn_alcohol_dh"/>
</dbReference>
<organism evidence="6 7">
    <name type="scientific">Clostridium beijerinckii</name>
    <name type="common">Clostridium MP</name>
    <dbReference type="NCBI Taxonomy" id="1520"/>
    <lineage>
        <taxon>Bacteria</taxon>
        <taxon>Bacillati</taxon>
        <taxon>Bacillota</taxon>
        <taxon>Clostridia</taxon>
        <taxon>Eubacteriales</taxon>
        <taxon>Clostridiaceae</taxon>
        <taxon>Clostridium</taxon>
    </lineage>
</organism>
<dbReference type="Gene3D" id="3.40.50.720">
    <property type="entry name" value="NAD(P)-binding Rossmann-like Domain"/>
    <property type="match status" value="1"/>
</dbReference>
<keyword evidence="2 4" id="KW-0862">Zinc</keyword>
<dbReference type="CDD" id="cd08236">
    <property type="entry name" value="sugar_DH"/>
    <property type="match status" value="1"/>
</dbReference>
<evidence type="ECO:0000256" key="4">
    <source>
        <dbReference type="RuleBase" id="RU361277"/>
    </source>
</evidence>
<dbReference type="AlphaFoldDB" id="A0A0B5QG90"/>
<accession>A0A0B5QG90</accession>
<dbReference type="Proteomes" id="UP000031866">
    <property type="component" value="Chromosome"/>
</dbReference>